<evidence type="ECO:0000259" key="8">
    <source>
        <dbReference type="PROSITE" id="PS50035"/>
    </source>
</evidence>
<keyword evidence="10" id="KW-1185">Reference proteome</keyword>
<proteinExistence type="inferred from homology"/>
<dbReference type="STRING" id="663278.Ethha_2488"/>
<dbReference type="PANTHER" id="PTHR43856:SF1">
    <property type="entry name" value="MITOCHONDRIAL CARDIOLIPIN HYDROLASE"/>
    <property type="match status" value="1"/>
</dbReference>
<name>E6U5W4_ETHHY</name>
<dbReference type="SUPFAM" id="SSF56024">
    <property type="entry name" value="Phospholipase D/nuclease"/>
    <property type="match status" value="1"/>
</dbReference>
<evidence type="ECO:0000313" key="9">
    <source>
        <dbReference type="EMBL" id="ADU27981.1"/>
    </source>
</evidence>
<dbReference type="RefSeq" id="WP_013486324.1">
    <property type="nucleotide sequence ID" value="NC_014828.1"/>
</dbReference>
<reference evidence="9 10" key="1">
    <citation type="submission" date="2010-12" db="EMBL/GenBank/DDBJ databases">
        <title>Complete sequence of Ethanoligenens harbinense YUAN-3.</title>
        <authorList>
            <person name="Lucas S."/>
            <person name="Copeland A."/>
            <person name="Lapidus A."/>
            <person name="Cheng J.-F."/>
            <person name="Bruce D."/>
            <person name="Goodwin L."/>
            <person name="Pitluck S."/>
            <person name="Chertkov O."/>
            <person name="Misra M."/>
            <person name="Detter J.C."/>
            <person name="Han C."/>
            <person name="Tapia R."/>
            <person name="Land M."/>
            <person name="Hauser L."/>
            <person name="Jeffries C."/>
            <person name="Kyrpides N."/>
            <person name="Ivanova N."/>
            <person name="Mikhailova N."/>
            <person name="Wang A."/>
            <person name="Mouttaki H."/>
            <person name="He Z."/>
            <person name="Zhou J."/>
            <person name="Hemme C.L."/>
            <person name="Woyke T."/>
        </authorList>
    </citation>
    <scope>NUCLEOTIDE SEQUENCE [LARGE SCALE GENOMIC DNA]</scope>
    <source>
        <strain evidence="10">DSM 18485 / JCM 12961 / CGMCC 1.5033 / YUAN-3</strain>
    </source>
</reference>
<evidence type="ECO:0000256" key="5">
    <source>
        <dbReference type="ARBA" id="ARBA00022963"/>
    </source>
</evidence>
<accession>E6U5W4</accession>
<evidence type="ECO:0000256" key="1">
    <source>
        <dbReference type="ARBA" id="ARBA00000798"/>
    </source>
</evidence>
<dbReference type="GO" id="GO:0006793">
    <property type="term" value="P:phosphorus metabolic process"/>
    <property type="evidence" value="ECO:0007669"/>
    <property type="project" value="UniProtKB-ARBA"/>
</dbReference>
<organism evidence="9 10">
    <name type="scientific">Ethanoligenens harbinense (strain DSM 18485 / JCM 12961 / CGMCC 1.5033 / YUAN-3)</name>
    <dbReference type="NCBI Taxonomy" id="663278"/>
    <lineage>
        <taxon>Bacteria</taxon>
        <taxon>Bacillati</taxon>
        <taxon>Bacillota</taxon>
        <taxon>Clostridia</taxon>
        <taxon>Eubacteriales</taxon>
        <taxon>Oscillospiraceae</taxon>
        <taxon>Ethanoligenens</taxon>
    </lineage>
</organism>
<evidence type="ECO:0000256" key="7">
    <source>
        <dbReference type="SAM" id="SignalP"/>
    </source>
</evidence>
<dbReference type="PANTHER" id="PTHR43856">
    <property type="entry name" value="CARDIOLIPIN HYDROLASE"/>
    <property type="match status" value="1"/>
</dbReference>
<dbReference type="GO" id="GO:0016042">
    <property type="term" value="P:lipid catabolic process"/>
    <property type="evidence" value="ECO:0007669"/>
    <property type="project" value="UniProtKB-KW"/>
</dbReference>
<dbReference type="GO" id="GO:0004630">
    <property type="term" value="F:phospholipase D activity"/>
    <property type="evidence" value="ECO:0007669"/>
    <property type="project" value="UniProtKB-EC"/>
</dbReference>
<dbReference type="eggNOG" id="COG1502">
    <property type="taxonomic scope" value="Bacteria"/>
</dbReference>
<keyword evidence="7" id="KW-0732">Signal</keyword>
<dbReference type="PROSITE" id="PS50035">
    <property type="entry name" value="PLD"/>
    <property type="match status" value="1"/>
</dbReference>
<dbReference type="Gene3D" id="3.30.870.10">
    <property type="entry name" value="Endonuclease Chain A"/>
    <property type="match status" value="1"/>
</dbReference>
<dbReference type="KEGG" id="eha:Ethha_2488"/>
<dbReference type="GO" id="GO:0016891">
    <property type="term" value="F:RNA endonuclease activity producing 5'-phosphomonoesters, hydrolytic mechanism"/>
    <property type="evidence" value="ECO:0007669"/>
    <property type="project" value="TreeGrafter"/>
</dbReference>
<keyword evidence="4" id="KW-0378">Hydrolase</keyword>
<evidence type="ECO:0000256" key="6">
    <source>
        <dbReference type="ARBA" id="ARBA00023098"/>
    </source>
</evidence>
<evidence type="ECO:0000313" key="10">
    <source>
        <dbReference type="Proteomes" id="UP000001551"/>
    </source>
</evidence>
<protein>
    <recommendedName>
        <fullName evidence="3">phospholipase D</fullName>
        <ecNumber evidence="3">3.1.4.4</ecNumber>
    </recommendedName>
</protein>
<keyword evidence="6" id="KW-0443">Lipid metabolism</keyword>
<keyword evidence="5" id="KW-0442">Lipid degradation</keyword>
<dbReference type="InterPro" id="IPR051406">
    <property type="entry name" value="PLD_domain"/>
</dbReference>
<dbReference type="AlphaFoldDB" id="E6U5W4"/>
<gene>
    <name evidence="9" type="ordered locus">Ethha_2488</name>
</gene>
<dbReference type="InterPro" id="IPR001736">
    <property type="entry name" value="PLipase_D/transphosphatidylase"/>
</dbReference>
<comment type="catalytic activity">
    <reaction evidence="1">
        <text>a 1,2-diacyl-sn-glycero-3-phosphocholine + H2O = a 1,2-diacyl-sn-glycero-3-phosphate + choline + H(+)</text>
        <dbReference type="Rhea" id="RHEA:14445"/>
        <dbReference type="ChEBI" id="CHEBI:15354"/>
        <dbReference type="ChEBI" id="CHEBI:15377"/>
        <dbReference type="ChEBI" id="CHEBI:15378"/>
        <dbReference type="ChEBI" id="CHEBI:57643"/>
        <dbReference type="ChEBI" id="CHEBI:58608"/>
        <dbReference type="EC" id="3.1.4.4"/>
    </reaction>
</comment>
<evidence type="ECO:0000256" key="3">
    <source>
        <dbReference type="ARBA" id="ARBA00012027"/>
    </source>
</evidence>
<dbReference type="EMBL" id="CP002400">
    <property type="protein sequence ID" value="ADU27981.1"/>
    <property type="molecule type" value="Genomic_DNA"/>
</dbReference>
<dbReference type="HOGENOM" id="CLU_080814_2_1_9"/>
<evidence type="ECO:0000256" key="2">
    <source>
        <dbReference type="ARBA" id="ARBA00008664"/>
    </source>
</evidence>
<comment type="similarity">
    <text evidence="2">Belongs to the phospholipase D family.</text>
</comment>
<evidence type="ECO:0000256" key="4">
    <source>
        <dbReference type="ARBA" id="ARBA00022801"/>
    </source>
</evidence>
<sequence>MKKTIALLAAVTLSVGLLAGCDSVPNAIASVSSTPASVASPGGSDISVYFPRAGQDAEGQLISRLSAAQKTLDVAIYEFTDTKIADAIAAAKKRGVTVRLISDRECSGEAAQKKALNIVKAAGIPIRINSHPGIMHLKVSIIDDSVTTTGSFNYTKGAQNENDENLVVLNNSQISQQYETQFNRMWNDTKDFTNWNS</sequence>
<feature type="chain" id="PRO_5039417708" description="phospholipase D" evidence="7">
    <location>
        <begin position="20"/>
        <end position="197"/>
    </location>
</feature>
<feature type="domain" description="PLD phosphodiesterase" evidence="8">
    <location>
        <begin position="131"/>
        <end position="158"/>
    </location>
</feature>
<feature type="signal peptide" evidence="7">
    <location>
        <begin position="1"/>
        <end position="19"/>
    </location>
</feature>
<dbReference type="Proteomes" id="UP000001551">
    <property type="component" value="Chromosome"/>
</dbReference>
<dbReference type="PROSITE" id="PS51257">
    <property type="entry name" value="PROKAR_LIPOPROTEIN"/>
    <property type="match status" value="1"/>
</dbReference>
<dbReference type="Pfam" id="PF13091">
    <property type="entry name" value="PLDc_2"/>
    <property type="match status" value="1"/>
</dbReference>
<dbReference type="EC" id="3.1.4.4" evidence="3"/>
<dbReference type="InterPro" id="IPR025202">
    <property type="entry name" value="PLD-like_dom"/>
</dbReference>